<dbReference type="Pfam" id="PF07690">
    <property type="entry name" value="MFS_1"/>
    <property type="match status" value="1"/>
</dbReference>
<dbReference type="PROSITE" id="PS00216">
    <property type="entry name" value="SUGAR_TRANSPORT_1"/>
    <property type="match status" value="1"/>
</dbReference>
<evidence type="ECO:0000256" key="2">
    <source>
        <dbReference type="ARBA" id="ARBA00022692"/>
    </source>
</evidence>
<dbReference type="InterPro" id="IPR036259">
    <property type="entry name" value="MFS_trans_sf"/>
</dbReference>
<evidence type="ECO:0000313" key="7">
    <source>
        <dbReference type="EMBL" id="QTA38068.1"/>
    </source>
</evidence>
<feature type="transmembrane region" description="Helical" evidence="5">
    <location>
        <begin position="350"/>
        <end position="372"/>
    </location>
</feature>
<name>A0ABX7S667_9BACT</name>
<proteinExistence type="predicted"/>
<feature type="transmembrane region" description="Helical" evidence="5">
    <location>
        <begin position="42"/>
        <end position="62"/>
    </location>
</feature>
<dbReference type="RefSeq" id="WP_207566789.1">
    <property type="nucleotide sequence ID" value="NZ_CP071446.1"/>
</dbReference>
<dbReference type="PROSITE" id="PS50850">
    <property type="entry name" value="MFS"/>
    <property type="match status" value="1"/>
</dbReference>
<feature type="transmembrane region" description="Helical" evidence="5">
    <location>
        <begin position="158"/>
        <end position="176"/>
    </location>
</feature>
<organism evidence="7 8">
    <name type="scientific">Thermosipho ferrireducens</name>
    <dbReference type="NCBI Taxonomy" id="2571116"/>
    <lineage>
        <taxon>Bacteria</taxon>
        <taxon>Thermotogati</taxon>
        <taxon>Thermotogota</taxon>
        <taxon>Thermotogae</taxon>
        <taxon>Thermotogales</taxon>
        <taxon>Fervidobacteriaceae</taxon>
        <taxon>Thermosipho</taxon>
    </lineage>
</organism>
<feature type="transmembrane region" description="Helical" evidence="5">
    <location>
        <begin position="263"/>
        <end position="281"/>
    </location>
</feature>
<accession>A0ABX7S667</accession>
<protein>
    <submittedName>
        <fullName evidence="7">MFS transporter</fullName>
    </submittedName>
</protein>
<feature type="transmembrane region" description="Helical" evidence="5">
    <location>
        <begin position="127"/>
        <end position="146"/>
    </location>
</feature>
<evidence type="ECO:0000259" key="6">
    <source>
        <dbReference type="PROSITE" id="PS50850"/>
    </source>
</evidence>
<dbReference type="Gene3D" id="1.20.1250.20">
    <property type="entry name" value="MFS general substrate transporter like domains"/>
    <property type="match status" value="1"/>
</dbReference>
<dbReference type="InterPro" id="IPR005829">
    <property type="entry name" value="Sugar_transporter_CS"/>
</dbReference>
<dbReference type="PANTHER" id="PTHR23520:SF5">
    <property type="entry name" value="TRANSPORTER, PUTATIVE (AFU_ORTHOLOGUE AFUA_3G04000)-RELATED"/>
    <property type="match status" value="1"/>
</dbReference>
<dbReference type="Proteomes" id="UP000671862">
    <property type="component" value="Chromosome"/>
</dbReference>
<evidence type="ECO:0000256" key="1">
    <source>
        <dbReference type="ARBA" id="ARBA00004141"/>
    </source>
</evidence>
<dbReference type="EMBL" id="CP071446">
    <property type="protein sequence ID" value="QTA38068.1"/>
    <property type="molecule type" value="Genomic_DNA"/>
</dbReference>
<dbReference type="InterPro" id="IPR011701">
    <property type="entry name" value="MFS"/>
</dbReference>
<feature type="transmembrane region" description="Helical" evidence="5">
    <location>
        <begin position="69"/>
        <end position="86"/>
    </location>
</feature>
<keyword evidence="8" id="KW-1185">Reference proteome</keyword>
<sequence>MSAPLMITLYTLINGLTRNIYQVLFNLYLKNLGYNNEIVGTIMSYNLWGGAILGLLIGFLADKFGRKKVILFTQIFIVIFGIWRLFPTSFLSLYITSFLYGGFNVTSRILSNVFLVDYTHYGNRAKFFGLNFGTVMFTGVIGNALGGMLGDLFGFKSIMILAMLLRIFALVPIWSLKENTRRSNIKIKLTGYQKKVFAYYLFSTMSVGFGAGLFIHFGNVIFYDLFSMSATLIGFVLALAQFGTSLGATFSHKLGKKFGAAKLLLISHFSVPILILLMAFIREPVSFTSIYIARFTIMNMVNPIFSTLILSFLPSNILASTSGLNNFVNNAMRGVAAILFANITRTLNGYWVIFLISSIFYLANALVTLQFYKHINGRDKKLYSN</sequence>
<feature type="transmembrane region" description="Helical" evidence="5">
    <location>
        <begin position="197"/>
        <end position="215"/>
    </location>
</feature>
<feature type="transmembrane region" description="Helical" evidence="5">
    <location>
        <begin position="92"/>
        <end position="115"/>
    </location>
</feature>
<evidence type="ECO:0000256" key="3">
    <source>
        <dbReference type="ARBA" id="ARBA00022989"/>
    </source>
</evidence>
<dbReference type="PANTHER" id="PTHR23520">
    <property type="entry name" value="TRANSPORTER, PUTATIVE (AFU_ORTHOLOGUE AFUA_3G04000)-RELATED"/>
    <property type="match status" value="1"/>
</dbReference>
<gene>
    <name evidence="7" type="ORF">JYK00_00520</name>
</gene>
<feature type="domain" description="Major facilitator superfamily (MFS) profile" evidence="6">
    <location>
        <begin position="3"/>
        <end position="376"/>
    </location>
</feature>
<evidence type="ECO:0000256" key="4">
    <source>
        <dbReference type="ARBA" id="ARBA00023136"/>
    </source>
</evidence>
<feature type="transmembrane region" description="Helical" evidence="5">
    <location>
        <begin position="221"/>
        <end position="242"/>
    </location>
</feature>
<keyword evidence="2 5" id="KW-0812">Transmembrane</keyword>
<dbReference type="InterPro" id="IPR020846">
    <property type="entry name" value="MFS_dom"/>
</dbReference>
<dbReference type="SUPFAM" id="SSF103473">
    <property type="entry name" value="MFS general substrate transporter"/>
    <property type="match status" value="1"/>
</dbReference>
<reference evidence="7 8" key="1">
    <citation type="submission" date="2021-03" db="EMBL/GenBank/DDBJ databases">
        <title>Thermosipho ferrireducens sp.nov., an anaerobic thermophilic iron-reducing bacterium isolated from a deep-sea hydrothermal sulfide deposits.</title>
        <authorList>
            <person name="Zeng X."/>
            <person name="Chen Y."/>
            <person name="Shao Z."/>
        </authorList>
    </citation>
    <scope>NUCLEOTIDE SEQUENCE [LARGE SCALE GENOMIC DNA]</scope>
    <source>
        <strain evidence="7 8">JL129W03</strain>
    </source>
</reference>
<keyword evidence="4 5" id="KW-0472">Membrane</keyword>
<feature type="transmembrane region" description="Helical" evidence="5">
    <location>
        <begin position="293"/>
        <end position="315"/>
    </location>
</feature>
<evidence type="ECO:0000313" key="8">
    <source>
        <dbReference type="Proteomes" id="UP000671862"/>
    </source>
</evidence>
<evidence type="ECO:0000256" key="5">
    <source>
        <dbReference type="SAM" id="Phobius"/>
    </source>
</evidence>
<keyword evidence="3 5" id="KW-1133">Transmembrane helix</keyword>
<comment type="subcellular location">
    <subcellularLocation>
        <location evidence="1">Membrane</location>
        <topology evidence="1">Multi-pass membrane protein</topology>
    </subcellularLocation>
</comment>